<sequence>MWPLEIDCEPTNAPIVQSSDEINFQPIDLDKILISKRNWPYATIFDYRTAYLEKRTTPTEVAKKLLELCLSDKIRNLFALVEIKGEELIQAAQESTERYEQNKSLSVIDGVPFFVKEHIKITNYTTYYGLGDNEQQSMTTAFCIQKLLEKGGMLVGTTTMPQFGTNAIGSNPDVKFPSPIYPWDSTKYPGGSSSGNGVLVGMGLCPFSIGSDGLGSIRVPSGFNGIVGLRSTFSRISNEGCTNDPNQNPCLVIGPMSSSVGDAAIVYSIISGPDSNFTLGLNQPLLILPNFINFDIKSIKFGFCPEYIESADKSLKDNFNQVIEKLKMLGCQLIPIKIPEMNVIIY</sequence>
<dbReference type="InterPro" id="IPR023631">
    <property type="entry name" value="Amidase_dom"/>
</dbReference>
<proteinExistence type="predicted"/>
<name>A0A6G3MEI7_HENSL</name>
<dbReference type="PANTHER" id="PTHR11895:SF67">
    <property type="entry name" value="AMIDASE DOMAIN-CONTAINING PROTEIN"/>
    <property type="match status" value="1"/>
</dbReference>
<accession>A0A6G3MEI7</accession>
<organism evidence="2">
    <name type="scientific">Henneguya salminicola</name>
    <name type="common">Myxosporean</name>
    <dbReference type="NCBI Taxonomy" id="69463"/>
    <lineage>
        <taxon>Eukaryota</taxon>
        <taxon>Metazoa</taxon>
        <taxon>Cnidaria</taxon>
        <taxon>Myxozoa</taxon>
        <taxon>Myxosporea</taxon>
        <taxon>Bivalvulida</taxon>
        <taxon>Platysporina</taxon>
        <taxon>Myxobolidae</taxon>
        <taxon>Henneguya</taxon>
    </lineage>
</organism>
<dbReference type="InterPro" id="IPR036928">
    <property type="entry name" value="AS_sf"/>
</dbReference>
<feature type="domain" description="Amidase" evidence="1">
    <location>
        <begin position="78"/>
        <end position="343"/>
    </location>
</feature>
<dbReference type="AlphaFoldDB" id="A0A6G3MEI7"/>
<protein>
    <submittedName>
        <fullName evidence="2">Fatty acid amide hydrolase (Trinotate prediction)</fullName>
    </submittedName>
</protein>
<evidence type="ECO:0000259" key="1">
    <source>
        <dbReference type="Pfam" id="PF01425"/>
    </source>
</evidence>
<dbReference type="InterPro" id="IPR000120">
    <property type="entry name" value="Amidase"/>
</dbReference>
<dbReference type="SUPFAM" id="SSF75304">
    <property type="entry name" value="Amidase signature (AS) enzymes"/>
    <property type="match status" value="1"/>
</dbReference>
<reference evidence="2" key="1">
    <citation type="submission" date="2018-11" db="EMBL/GenBank/DDBJ databases">
        <title>Henneguya salminicola genome and transcriptome.</title>
        <authorList>
            <person name="Yahalomi D."/>
            <person name="Atkinson S.D."/>
            <person name="Neuhof M."/>
            <person name="Chang E.S."/>
            <person name="Philippe H."/>
            <person name="Cartwright P."/>
            <person name="Bartholomew J.L."/>
            <person name="Huchon D."/>
        </authorList>
    </citation>
    <scope>NUCLEOTIDE SEQUENCE</scope>
    <source>
        <strain evidence="2">Hz1</strain>
        <tissue evidence="2">Whole</tissue>
    </source>
</reference>
<evidence type="ECO:0000313" key="2">
    <source>
        <dbReference type="EMBL" id="NDJ92409.1"/>
    </source>
</evidence>
<dbReference type="PANTHER" id="PTHR11895">
    <property type="entry name" value="TRANSAMIDASE"/>
    <property type="match status" value="1"/>
</dbReference>
<dbReference type="GO" id="GO:0016787">
    <property type="term" value="F:hydrolase activity"/>
    <property type="evidence" value="ECO:0007669"/>
    <property type="project" value="UniProtKB-KW"/>
</dbReference>
<dbReference type="EMBL" id="GHBP01000640">
    <property type="protein sequence ID" value="NDJ92409.1"/>
    <property type="molecule type" value="Transcribed_RNA"/>
</dbReference>
<dbReference type="Pfam" id="PF01425">
    <property type="entry name" value="Amidase"/>
    <property type="match status" value="1"/>
</dbReference>
<keyword evidence="2" id="KW-0378">Hydrolase</keyword>
<dbReference type="Gene3D" id="3.90.1300.10">
    <property type="entry name" value="Amidase signature (AS) domain"/>
    <property type="match status" value="1"/>
</dbReference>